<dbReference type="AlphaFoldDB" id="A0A3R9G5E4"/>
<dbReference type="EMBL" id="RHXB01000015">
    <property type="protein sequence ID" value="RSE23001.1"/>
    <property type="molecule type" value="Genomic_DNA"/>
</dbReference>
<gene>
    <name evidence="1" type="ORF">EGT71_19700</name>
</gene>
<evidence type="ECO:0000313" key="1">
    <source>
        <dbReference type="EMBL" id="RSE23001.1"/>
    </source>
</evidence>
<accession>A0A3R9G5E4</accession>
<sequence>MLCYWRQVGAFNAVCLILEEVEVVHASSSSVMVSSSRPPLTIGIFTTR</sequence>
<protein>
    <submittedName>
        <fullName evidence="1">Uncharacterized protein</fullName>
    </submittedName>
</protein>
<name>A0A3R9G5E4_9ENTR</name>
<dbReference type="Proteomes" id="UP000275331">
    <property type="component" value="Unassembled WGS sequence"/>
</dbReference>
<evidence type="ECO:0000313" key="2">
    <source>
        <dbReference type="Proteomes" id="UP000275331"/>
    </source>
</evidence>
<comment type="caution">
    <text evidence="1">The sequence shown here is derived from an EMBL/GenBank/DDBJ whole genome shotgun (WGS) entry which is preliminary data.</text>
</comment>
<proteinExistence type="predicted"/>
<organism evidence="1 2">
    <name type="scientific">Atlantibacter subterraneus</name>
    <dbReference type="NCBI Taxonomy" id="255519"/>
    <lineage>
        <taxon>Bacteria</taxon>
        <taxon>Pseudomonadati</taxon>
        <taxon>Pseudomonadota</taxon>
        <taxon>Gammaproteobacteria</taxon>
        <taxon>Enterobacterales</taxon>
        <taxon>Enterobacteriaceae</taxon>
        <taxon>Atlantibacter</taxon>
    </lineage>
</organism>
<reference evidence="1 2" key="1">
    <citation type="submission" date="2018-10" db="EMBL/GenBank/DDBJ databases">
        <title>Transmission dynamics of multidrug resistant bacteria on intensive care unit surfaces.</title>
        <authorList>
            <person name="D'Souza A.W."/>
            <person name="Potter R.F."/>
            <person name="Wallace M."/>
            <person name="Shupe A."/>
            <person name="Patel S."/>
            <person name="Sun S."/>
            <person name="Gul D."/>
            <person name="Kwon J.H."/>
            <person name="Andleeb S."/>
            <person name="Burnham C.-A.D."/>
            <person name="Dantas G."/>
        </authorList>
    </citation>
    <scope>NUCLEOTIDE SEQUENCE [LARGE SCALE GENOMIC DNA]</scope>
    <source>
        <strain evidence="1 2">AS_373</strain>
    </source>
</reference>